<protein>
    <recommendedName>
        <fullName evidence="4">DUF4134 domain-containing protein</fullName>
    </recommendedName>
</protein>
<evidence type="ECO:0000313" key="2">
    <source>
        <dbReference type="EMBL" id="MEF3834229.1"/>
    </source>
</evidence>
<keyword evidence="1" id="KW-0472">Membrane</keyword>
<gene>
    <name evidence="2" type="ORF">N1F79_13915</name>
</gene>
<feature type="transmembrane region" description="Helical" evidence="1">
    <location>
        <begin position="12"/>
        <end position="30"/>
    </location>
</feature>
<organism evidence="2 3">
    <name type="scientific">Flavivirga spongiicola</name>
    <dbReference type="NCBI Taxonomy" id="421621"/>
    <lineage>
        <taxon>Bacteria</taxon>
        <taxon>Pseudomonadati</taxon>
        <taxon>Bacteroidota</taxon>
        <taxon>Flavobacteriia</taxon>
        <taxon>Flavobacteriales</taxon>
        <taxon>Flavobacteriaceae</taxon>
        <taxon>Flavivirga</taxon>
    </lineage>
</organism>
<evidence type="ECO:0008006" key="4">
    <source>
        <dbReference type="Google" id="ProtNLM"/>
    </source>
</evidence>
<proteinExistence type="predicted"/>
<dbReference type="EMBL" id="JAODOP010000004">
    <property type="protein sequence ID" value="MEF3834229.1"/>
    <property type="molecule type" value="Genomic_DNA"/>
</dbReference>
<accession>A0ABU7XU20</accession>
<sequence length="71" mass="8272">MKTKFSDLISEYPFYSGSICLILGISYLIYKVYKKESFNMKGYNVAGWRAFVNSWALILILIIMGLFLIFK</sequence>
<keyword evidence="1" id="KW-1133">Transmembrane helix</keyword>
<reference evidence="2 3" key="1">
    <citation type="submission" date="2022-09" db="EMBL/GenBank/DDBJ databases">
        <title>Genome sequencing of Flavivirga sp. MEBiC05379.</title>
        <authorList>
            <person name="Oh H.-M."/>
            <person name="Kwon K.K."/>
            <person name="Park M.J."/>
            <person name="Yang S.-H."/>
        </authorList>
    </citation>
    <scope>NUCLEOTIDE SEQUENCE [LARGE SCALE GENOMIC DNA]</scope>
    <source>
        <strain evidence="2 3">MEBiC05379</strain>
    </source>
</reference>
<dbReference type="Proteomes" id="UP001337305">
    <property type="component" value="Unassembled WGS sequence"/>
</dbReference>
<comment type="caution">
    <text evidence="2">The sequence shown here is derived from an EMBL/GenBank/DDBJ whole genome shotgun (WGS) entry which is preliminary data.</text>
</comment>
<keyword evidence="3" id="KW-1185">Reference proteome</keyword>
<name>A0ABU7XU20_9FLAO</name>
<keyword evidence="1" id="KW-0812">Transmembrane</keyword>
<evidence type="ECO:0000256" key="1">
    <source>
        <dbReference type="SAM" id="Phobius"/>
    </source>
</evidence>
<feature type="transmembrane region" description="Helical" evidence="1">
    <location>
        <begin position="50"/>
        <end position="70"/>
    </location>
</feature>
<evidence type="ECO:0000313" key="3">
    <source>
        <dbReference type="Proteomes" id="UP001337305"/>
    </source>
</evidence>
<dbReference type="RefSeq" id="WP_303306563.1">
    <property type="nucleotide sequence ID" value="NZ_JAODOP010000004.1"/>
</dbReference>